<name>B4J717_DROGR</name>
<dbReference type="Pfam" id="PF00379">
    <property type="entry name" value="Chitin_bind_4"/>
    <property type="match status" value="1"/>
</dbReference>
<dbReference type="KEGG" id="dgr:6561322"/>
<dbReference type="PhylomeDB" id="B4J717"/>
<dbReference type="InParanoid" id="B4J717"/>
<evidence type="ECO:0000313" key="4">
    <source>
        <dbReference type="EMBL" id="EDW01005.1"/>
    </source>
</evidence>
<dbReference type="STRING" id="7222.B4J717"/>
<accession>B4J717</accession>
<keyword evidence="5" id="KW-1185">Reference proteome</keyword>
<dbReference type="GO" id="GO:0008010">
    <property type="term" value="F:structural constituent of chitin-based larval cuticle"/>
    <property type="evidence" value="ECO:0007669"/>
    <property type="project" value="TreeGrafter"/>
</dbReference>
<evidence type="ECO:0000256" key="1">
    <source>
        <dbReference type="ARBA" id="ARBA00022460"/>
    </source>
</evidence>
<dbReference type="eggNOG" id="ENOG502ST01">
    <property type="taxonomic scope" value="Eukaryota"/>
</dbReference>
<evidence type="ECO:0000256" key="2">
    <source>
        <dbReference type="PROSITE-ProRule" id="PRU00497"/>
    </source>
</evidence>
<dbReference type="PROSITE" id="PS00233">
    <property type="entry name" value="CHIT_BIND_RR_1"/>
    <property type="match status" value="1"/>
</dbReference>
<feature type="chain" id="PRO_5002811817" evidence="3">
    <location>
        <begin position="17"/>
        <end position="126"/>
    </location>
</feature>
<dbReference type="OrthoDB" id="6379191at2759"/>
<protein>
    <submittedName>
        <fullName evidence="4">GH20699</fullName>
    </submittedName>
</protein>
<organism evidence="5">
    <name type="scientific">Drosophila grimshawi</name>
    <name type="common">Hawaiian fruit fly</name>
    <name type="synonym">Idiomyia grimshawi</name>
    <dbReference type="NCBI Taxonomy" id="7222"/>
    <lineage>
        <taxon>Eukaryota</taxon>
        <taxon>Metazoa</taxon>
        <taxon>Ecdysozoa</taxon>
        <taxon>Arthropoda</taxon>
        <taxon>Hexapoda</taxon>
        <taxon>Insecta</taxon>
        <taxon>Pterygota</taxon>
        <taxon>Neoptera</taxon>
        <taxon>Endopterygota</taxon>
        <taxon>Diptera</taxon>
        <taxon>Brachycera</taxon>
        <taxon>Muscomorpha</taxon>
        <taxon>Ephydroidea</taxon>
        <taxon>Drosophilidae</taxon>
        <taxon>Drosophila</taxon>
        <taxon>Hawaiian Drosophila</taxon>
    </lineage>
</organism>
<dbReference type="GO" id="GO:0062129">
    <property type="term" value="C:chitin-based extracellular matrix"/>
    <property type="evidence" value="ECO:0007669"/>
    <property type="project" value="TreeGrafter"/>
</dbReference>
<evidence type="ECO:0000313" key="5">
    <source>
        <dbReference type="Proteomes" id="UP000001070"/>
    </source>
</evidence>
<gene>
    <name evidence="4" type="primary">Dgri\GH20699</name>
    <name evidence="4" type="ORF">Dgri_GH20699</name>
</gene>
<dbReference type="AlphaFoldDB" id="B4J717"/>
<sequence length="126" mass="14026">MKLILLCALFAAVSHAADNNDFIVNESNVEHNGKFFYHYLLHDGSEVAQNGNLKKIDKEKTGEAVTGSFKFIGDDGIEYSTYYVADENGYIPAGDHLPTPPPTPESVLKALAYIEKHPYMPNKKKH</sequence>
<keyword evidence="3" id="KW-0732">Signal</keyword>
<dbReference type="InterPro" id="IPR031311">
    <property type="entry name" value="CHIT_BIND_RR_consensus"/>
</dbReference>
<dbReference type="PANTHER" id="PTHR10380:SF229">
    <property type="entry name" value="CUTICULAR PROTEIN 49AF, ISOFORM A"/>
    <property type="match status" value="1"/>
</dbReference>
<proteinExistence type="predicted"/>
<dbReference type="HOGENOM" id="CLU_065450_3_1_1"/>
<reference evidence="4 5" key="1">
    <citation type="journal article" date="2007" name="Nature">
        <title>Evolution of genes and genomes on the Drosophila phylogeny.</title>
        <authorList>
            <consortium name="Drosophila 12 Genomes Consortium"/>
            <person name="Clark A.G."/>
            <person name="Eisen M.B."/>
            <person name="Smith D.R."/>
            <person name="Bergman C.M."/>
            <person name="Oliver B."/>
            <person name="Markow T.A."/>
            <person name="Kaufman T.C."/>
            <person name="Kellis M."/>
            <person name="Gelbart W."/>
            <person name="Iyer V.N."/>
            <person name="Pollard D.A."/>
            <person name="Sackton T.B."/>
            <person name="Larracuente A.M."/>
            <person name="Singh N.D."/>
            <person name="Abad J.P."/>
            <person name="Abt D.N."/>
            <person name="Adryan B."/>
            <person name="Aguade M."/>
            <person name="Akashi H."/>
            <person name="Anderson W.W."/>
            <person name="Aquadro C.F."/>
            <person name="Ardell D.H."/>
            <person name="Arguello R."/>
            <person name="Artieri C.G."/>
            <person name="Barbash D.A."/>
            <person name="Barker D."/>
            <person name="Barsanti P."/>
            <person name="Batterham P."/>
            <person name="Batzoglou S."/>
            <person name="Begun D."/>
            <person name="Bhutkar A."/>
            <person name="Blanco E."/>
            <person name="Bosak S.A."/>
            <person name="Bradley R.K."/>
            <person name="Brand A.D."/>
            <person name="Brent M.R."/>
            <person name="Brooks A.N."/>
            <person name="Brown R.H."/>
            <person name="Butlin R.K."/>
            <person name="Caggese C."/>
            <person name="Calvi B.R."/>
            <person name="Bernardo de Carvalho A."/>
            <person name="Caspi A."/>
            <person name="Castrezana S."/>
            <person name="Celniker S.E."/>
            <person name="Chang J.L."/>
            <person name="Chapple C."/>
            <person name="Chatterji S."/>
            <person name="Chinwalla A."/>
            <person name="Civetta A."/>
            <person name="Clifton S.W."/>
            <person name="Comeron J.M."/>
            <person name="Costello J.C."/>
            <person name="Coyne J.A."/>
            <person name="Daub J."/>
            <person name="David R.G."/>
            <person name="Delcher A.L."/>
            <person name="Delehaunty K."/>
            <person name="Do C.B."/>
            <person name="Ebling H."/>
            <person name="Edwards K."/>
            <person name="Eickbush T."/>
            <person name="Evans J.D."/>
            <person name="Filipski A."/>
            <person name="Findeiss S."/>
            <person name="Freyhult E."/>
            <person name="Fulton L."/>
            <person name="Fulton R."/>
            <person name="Garcia A.C."/>
            <person name="Gardiner A."/>
            <person name="Garfield D.A."/>
            <person name="Garvin B.E."/>
            <person name="Gibson G."/>
            <person name="Gilbert D."/>
            <person name="Gnerre S."/>
            <person name="Godfrey J."/>
            <person name="Good R."/>
            <person name="Gotea V."/>
            <person name="Gravely B."/>
            <person name="Greenberg A.J."/>
            <person name="Griffiths-Jones S."/>
            <person name="Gross S."/>
            <person name="Guigo R."/>
            <person name="Gustafson E.A."/>
            <person name="Haerty W."/>
            <person name="Hahn M.W."/>
            <person name="Halligan D.L."/>
            <person name="Halpern A.L."/>
            <person name="Halter G.M."/>
            <person name="Han M.V."/>
            <person name="Heger A."/>
            <person name="Hillier L."/>
            <person name="Hinrichs A.S."/>
            <person name="Holmes I."/>
            <person name="Hoskins R.A."/>
            <person name="Hubisz M.J."/>
            <person name="Hultmark D."/>
            <person name="Huntley M.A."/>
            <person name="Jaffe D.B."/>
            <person name="Jagadeeshan S."/>
            <person name="Jeck W.R."/>
            <person name="Johnson J."/>
            <person name="Jones C.D."/>
            <person name="Jordan W.C."/>
            <person name="Karpen G.H."/>
            <person name="Kataoka E."/>
            <person name="Keightley P.D."/>
            <person name="Kheradpour P."/>
            <person name="Kirkness E.F."/>
            <person name="Koerich L.B."/>
            <person name="Kristiansen K."/>
            <person name="Kudrna D."/>
            <person name="Kulathinal R.J."/>
            <person name="Kumar S."/>
            <person name="Kwok R."/>
            <person name="Lander E."/>
            <person name="Langley C.H."/>
            <person name="Lapoint R."/>
            <person name="Lazzaro B.P."/>
            <person name="Lee S.J."/>
            <person name="Levesque L."/>
            <person name="Li R."/>
            <person name="Lin C.F."/>
            <person name="Lin M.F."/>
            <person name="Lindblad-Toh K."/>
            <person name="Llopart A."/>
            <person name="Long M."/>
            <person name="Low L."/>
            <person name="Lozovsky E."/>
            <person name="Lu J."/>
            <person name="Luo M."/>
            <person name="Machado C.A."/>
            <person name="Makalowski W."/>
            <person name="Marzo M."/>
            <person name="Matsuda M."/>
            <person name="Matzkin L."/>
            <person name="McAllister B."/>
            <person name="McBride C.S."/>
            <person name="McKernan B."/>
            <person name="McKernan K."/>
            <person name="Mendez-Lago M."/>
            <person name="Minx P."/>
            <person name="Mollenhauer M.U."/>
            <person name="Montooth K."/>
            <person name="Mount S.M."/>
            <person name="Mu X."/>
            <person name="Myers E."/>
            <person name="Negre B."/>
            <person name="Newfeld S."/>
            <person name="Nielsen R."/>
            <person name="Noor M.A."/>
            <person name="O'Grady P."/>
            <person name="Pachter L."/>
            <person name="Papaceit M."/>
            <person name="Parisi M.J."/>
            <person name="Parisi M."/>
            <person name="Parts L."/>
            <person name="Pedersen J.S."/>
            <person name="Pesole G."/>
            <person name="Phillippy A.M."/>
            <person name="Ponting C.P."/>
            <person name="Pop M."/>
            <person name="Porcelli D."/>
            <person name="Powell J.R."/>
            <person name="Prohaska S."/>
            <person name="Pruitt K."/>
            <person name="Puig M."/>
            <person name="Quesneville H."/>
            <person name="Ram K.R."/>
            <person name="Rand D."/>
            <person name="Rasmussen M.D."/>
            <person name="Reed L.K."/>
            <person name="Reenan R."/>
            <person name="Reily A."/>
            <person name="Remington K.A."/>
            <person name="Rieger T.T."/>
            <person name="Ritchie M.G."/>
            <person name="Robin C."/>
            <person name="Rogers Y.H."/>
            <person name="Rohde C."/>
            <person name="Rozas J."/>
            <person name="Rubenfield M.J."/>
            <person name="Ruiz A."/>
            <person name="Russo S."/>
            <person name="Salzberg S.L."/>
            <person name="Sanchez-Gracia A."/>
            <person name="Saranga D.J."/>
            <person name="Sato H."/>
            <person name="Schaeffer S.W."/>
            <person name="Schatz M.C."/>
            <person name="Schlenke T."/>
            <person name="Schwartz R."/>
            <person name="Segarra C."/>
            <person name="Singh R.S."/>
            <person name="Sirot L."/>
            <person name="Sirota M."/>
            <person name="Sisneros N.B."/>
            <person name="Smith C.D."/>
            <person name="Smith T.F."/>
            <person name="Spieth J."/>
            <person name="Stage D.E."/>
            <person name="Stark A."/>
            <person name="Stephan W."/>
            <person name="Strausberg R.L."/>
            <person name="Strempel S."/>
            <person name="Sturgill D."/>
            <person name="Sutton G."/>
            <person name="Sutton G.G."/>
            <person name="Tao W."/>
            <person name="Teichmann S."/>
            <person name="Tobari Y.N."/>
            <person name="Tomimura Y."/>
            <person name="Tsolas J.M."/>
            <person name="Valente V.L."/>
            <person name="Venter E."/>
            <person name="Venter J.C."/>
            <person name="Vicario S."/>
            <person name="Vieira F.G."/>
            <person name="Vilella A.J."/>
            <person name="Villasante A."/>
            <person name="Walenz B."/>
            <person name="Wang J."/>
            <person name="Wasserman M."/>
            <person name="Watts T."/>
            <person name="Wilson D."/>
            <person name="Wilson R.K."/>
            <person name="Wing R.A."/>
            <person name="Wolfner M.F."/>
            <person name="Wong A."/>
            <person name="Wong G.K."/>
            <person name="Wu C.I."/>
            <person name="Wu G."/>
            <person name="Yamamoto D."/>
            <person name="Yang H.P."/>
            <person name="Yang S.P."/>
            <person name="Yorke J.A."/>
            <person name="Yoshida K."/>
            <person name="Zdobnov E."/>
            <person name="Zhang P."/>
            <person name="Zhang Y."/>
            <person name="Zimin A.V."/>
            <person name="Baldwin J."/>
            <person name="Abdouelleil A."/>
            <person name="Abdulkadir J."/>
            <person name="Abebe A."/>
            <person name="Abera B."/>
            <person name="Abreu J."/>
            <person name="Acer S.C."/>
            <person name="Aftuck L."/>
            <person name="Alexander A."/>
            <person name="An P."/>
            <person name="Anderson E."/>
            <person name="Anderson S."/>
            <person name="Arachi H."/>
            <person name="Azer M."/>
            <person name="Bachantsang P."/>
            <person name="Barry A."/>
            <person name="Bayul T."/>
            <person name="Berlin A."/>
            <person name="Bessette D."/>
            <person name="Bloom T."/>
            <person name="Blye J."/>
            <person name="Boguslavskiy L."/>
            <person name="Bonnet C."/>
            <person name="Boukhgalter B."/>
            <person name="Bourzgui I."/>
            <person name="Brown A."/>
            <person name="Cahill P."/>
            <person name="Channer S."/>
            <person name="Cheshatsang Y."/>
            <person name="Chuda L."/>
            <person name="Citroen M."/>
            <person name="Collymore A."/>
            <person name="Cooke P."/>
            <person name="Costello M."/>
            <person name="D'Aco K."/>
            <person name="Daza R."/>
            <person name="De Haan G."/>
            <person name="DeGray S."/>
            <person name="DeMaso C."/>
            <person name="Dhargay N."/>
            <person name="Dooley K."/>
            <person name="Dooley E."/>
            <person name="Doricent M."/>
            <person name="Dorje P."/>
            <person name="Dorjee K."/>
            <person name="Dupes A."/>
            <person name="Elong R."/>
            <person name="Falk J."/>
            <person name="Farina A."/>
            <person name="Faro S."/>
            <person name="Ferguson D."/>
            <person name="Fisher S."/>
            <person name="Foley C.D."/>
            <person name="Franke A."/>
            <person name="Friedrich D."/>
            <person name="Gadbois L."/>
            <person name="Gearin G."/>
            <person name="Gearin C.R."/>
            <person name="Giannoukos G."/>
            <person name="Goode T."/>
            <person name="Graham J."/>
            <person name="Grandbois E."/>
            <person name="Grewal S."/>
            <person name="Gyaltsen K."/>
            <person name="Hafez N."/>
            <person name="Hagos B."/>
            <person name="Hall J."/>
            <person name="Henson C."/>
            <person name="Hollinger A."/>
            <person name="Honan T."/>
            <person name="Huard M.D."/>
            <person name="Hughes L."/>
            <person name="Hurhula B."/>
            <person name="Husby M.E."/>
            <person name="Kamat A."/>
            <person name="Kanga B."/>
            <person name="Kashin S."/>
            <person name="Khazanovich D."/>
            <person name="Kisner P."/>
            <person name="Lance K."/>
            <person name="Lara M."/>
            <person name="Lee W."/>
            <person name="Lennon N."/>
            <person name="Letendre F."/>
            <person name="LeVine R."/>
            <person name="Lipovsky A."/>
            <person name="Liu X."/>
            <person name="Liu J."/>
            <person name="Liu S."/>
            <person name="Lokyitsang T."/>
            <person name="Lokyitsang Y."/>
            <person name="Lubonja R."/>
            <person name="Lui A."/>
            <person name="MacDonald P."/>
            <person name="Magnisalis V."/>
            <person name="Maru K."/>
            <person name="Matthews C."/>
            <person name="McCusker W."/>
            <person name="McDonough S."/>
            <person name="Mehta T."/>
            <person name="Meldrim J."/>
            <person name="Meneus L."/>
            <person name="Mihai O."/>
            <person name="Mihalev A."/>
            <person name="Mihova T."/>
            <person name="Mittelman R."/>
            <person name="Mlenga V."/>
            <person name="Montmayeur A."/>
            <person name="Mulrain L."/>
            <person name="Navidi A."/>
            <person name="Naylor J."/>
            <person name="Negash T."/>
            <person name="Nguyen T."/>
            <person name="Nguyen N."/>
            <person name="Nicol R."/>
            <person name="Norbu C."/>
            <person name="Norbu N."/>
            <person name="Novod N."/>
            <person name="O'Neill B."/>
            <person name="Osman S."/>
            <person name="Markiewicz E."/>
            <person name="Oyono O.L."/>
            <person name="Patti C."/>
            <person name="Phunkhang P."/>
            <person name="Pierre F."/>
            <person name="Priest M."/>
            <person name="Raghuraman S."/>
            <person name="Rege F."/>
            <person name="Reyes R."/>
            <person name="Rise C."/>
            <person name="Rogov P."/>
            <person name="Ross K."/>
            <person name="Ryan E."/>
            <person name="Settipalli S."/>
            <person name="Shea T."/>
            <person name="Sherpa N."/>
            <person name="Shi L."/>
            <person name="Shih D."/>
            <person name="Sparrow T."/>
            <person name="Spaulding J."/>
            <person name="Stalker J."/>
            <person name="Stange-Thomann N."/>
            <person name="Stavropoulos S."/>
            <person name="Stone C."/>
            <person name="Strader C."/>
            <person name="Tesfaye S."/>
            <person name="Thomson T."/>
            <person name="Thoulutsang Y."/>
            <person name="Thoulutsang D."/>
            <person name="Topham K."/>
            <person name="Topping I."/>
            <person name="Tsamla T."/>
            <person name="Vassiliev H."/>
            <person name="Vo A."/>
            <person name="Wangchuk T."/>
            <person name="Wangdi T."/>
            <person name="Weiand M."/>
            <person name="Wilkinson J."/>
            <person name="Wilson A."/>
            <person name="Yadav S."/>
            <person name="Young G."/>
            <person name="Yu Q."/>
            <person name="Zembek L."/>
            <person name="Zhong D."/>
            <person name="Zimmer A."/>
            <person name="Zwirko Z."/>
            <person name="Jaffe D.B."/>
            <person name="Alvarez P."/>
            <person name="Brockman W."/>
            <person name="Butler J."/>
            <person name="Chin C."/>
            <person name="Gnerre S."/>
            <person name="Grabherr M."/>
            <person name="Kleber M."/>
            <person name="Mauceli E."/>
            <person name="MacCallum I."/>
        </authorList>
    </citation>
    <scope>NUCLEOTIDE SEQUENCE [LARGE SCALE GENOMIC DNA]</scope>
    <source>
        <strain evidence="5">Tucson 15287-2541.00</strain>
    </source>
</reference>
<dbReference type="PROSITE" id="PS51155">
    <property type="entry name" value="CHIT_BIND_RR_2"/>
    <property type="match status" value="1"/>
</dbReference>
<dbReference type="PANTHER" id="PTHR10380">
    <property type="entry name" value="CUTICLE PROTEIN"/>
    <property type="match status" value="1"/>
</dbReference>
<dbReference type="InterPro" id="IPR000618">
    <property type="entry name" value="Insect_cuticle"/>
</dbReference>
<dbReference type="InterPro" id="IPR050468">
    <property type="entry name" value="Cuticle_Struct_Prot"/>
</dbReference>
<dbReference type="Proteomes" id="UP000001070">
    <property type="component" value="Unassembled WGS sequence"/>
</dbReference>
<dbReference type="EMBL" id="CH916367">
    <property type="protein sequence ID" value="EDW01005.1"/>
    <property type="molecule type" value="Genomic_DNA"/>
</dbReference>
<keyword evidence="1 2" id="KW-0193">Cuticle</keyword>
<dbReference type="FunCoup" id="B4J717">
    <property type="interactions" value="45"/>
</dbReference>
<dbReference type="OMA" id="AEHPYQP"/>
<evidence type="ECO:0000256" key="3">
    <source>
        <dbReference type="SAM" id="SignalP"/>
    </source>
</evidence>
<feature type="signal peptide" evidence="3">
    <location>
        <begin position="1"/>
        <end position="16"/>
    </location>
</feature>